<gene>
    <name evidence="3" type="ORF">HELGO_WM58224</name>
</gene>
<feature type="domain" description="DUF7379" evidence="2">
    <location>
        <begin position="268"/>
        <end position="440"/>
    </location>
</feature>
<evidence type="ECO:0000259" key="2">
    <source>
        <dbReference type="Pfam" id="PF24096"/>
    </source>
</evidence>
<dbReference type="PANTHER" id="PTHR37946:SF1">
    <property type="entry name" value="SLL1969 PROTEIN"/>
    <property type="match status" value="1"/>
</dbReference>
<feature type="compositionally biased region" description="Basic and acidic residues" evidence="1">
    <location>
        <begin position="77"/>
        <end position="91"/>
    </location>
</feature>
<sequence>MMDDAHYRSLDLKKPKKVTDWTAKTITLTVVRPQEAQQVQPDRAITLNTDEHLHVQVDAHPAFKGSVRLISTQNENSKNRSKDESNKDLSKSPKPVDSSPAFFADPASIIDFSKGHQSDLGLDALEIFIDSGTRGGDDQASQVSADQPLNITINHTLDTGEHIIPYTHDGEYYLPVGYSSTAENGQTIVHIEHLPESASTKAVDTRSLGSALKIYFRKLIYRDLLGRDTAIHTLGIPQFDEHDPTQVIDYQTDKSIITAQVAKADKVLLIIHGIIGESRTMAGFVNHQIAEGKCLSDEYDLVLGFDYENLNSRIQDIAQALKQELADVGITAGGVKQVDIVAHSMGGLVSRWFIEREGGDAVIRKLVMVGTPNGGSPYANVKAYGYDMLKTWAYSNLVVALNGMIPAYASGAVVGGLVKILDAVDNTLDQMSPDSDFINEIHHSQRPPIPYALIAGRTNTLELTESNANYRIARLFDHLKQRAKLRAYDLLTDKLFNEPNDVAVSFSSMTQFNPQWRDDVMVEQVGCDHLSYFGDEVTIRKIAHYLDVQ</sequence>
<dbReference type="PANTHER" id="PTHR37946">
    <property type="entry name" value="SLL1969 PROTEIN"/>
    <property type="match status" value="1"/>
</dbReference>
<dbReference type="Gene3D" id="3.40.50.1820">
    <property type="entry name" value="alpha/beta hydrolase"/>
    <property type="match status" value="1"/>
</dbReference>
<feature type="region of interest" description="Disordered" evidence="1">
    <location>
        <begin position="70"/>
        <end position="100"/>
    </location>
</feature>
<reference evidence="3" key="1">
    <citation type="submission" date="2020-01" db="EMBL/GenBank/DDBJ databases">
        <authorList>
            <person name="Meier V. D."/>
            <person name="Meier V D."/>
        </authorList>
    </citation>
    <scope>NUCLEOTIDE SEQUENCE</scope>
    <source>
        <strain evidence="3">HLG_WM_MAG_09</strain>
    </source>
</reference>
<dbReference type="InterPro" id="IPR029058">
    <property type="entry name" value="AB_hydrolase_fold"/>
</dbReference>
<protein>
    <submittedName>
        <fullName evidence="3">PGAP1-like protein</fullName>
    </submittedName>
</protein>
<organism evidence="3">
    <name type="scientific">uncultured Thiotrichaceae bacterium</name>
    <dbReference type="NCBI Taxonomy" id="298394"/>
    <lineage>
        <taxon>Bacteria</taxon>
        <taxon>Pseudomonadati</taxon>
        <taxon>Pseudomonadota</taxon>
        <taxon>Gammaproteobacteria</taxon>
        <taxon>Thiotrichales</taxon>
        <taxon>Thiotrichaceae</taxon>
        <taxon>environmental samples</taxon>
    </lineage>
</organism>
<evidence type="ECO:0000256" key="1">
    <source>
        <dbReference type="SAM" id="MobiDB-lite"/>
    </source>
</evidence>
<dbReference type="InterPro" id="IPR055803">
    <property type="entry name" value="DUF7379"/>
</dbReference>
<dbReference type="SUPFAM" id="SSF53474">
    <property type="entry name" value="alpha/beta-Hydrolases"/>
    <property type="match status" value="1"/>
</dbReference>
<proteinExistence type="predicted"/>
<name>A0A6S6UIM9_9GAMM</name>
<accession>A0A6S6UIM9</accession>
<dbReference type="AlphaFoldDB" id="A0A6S6UIM9"/>
<evidence type="ECO:0000313" key="3">
    <source>
        <dbReference type="EMBL" id="CAA6830044.1"/>
    </source>
</evidence>
<dbReference type="Pfam" id="PF24096">
    <property type="entry name" value="DUF7379"/>
    <property type="match status" value="1"/>
</dbReference>
<dbReference type="EMBL" id="CACVAT010000558">
    <property type="protein sequence ID" value="CAA6830044.1"/>
    <property type="molecule type" value="Genomic_DNA"/>
</dbReference>